<feature type="active site" description="Charge relay system" evidence="6">
    <location>
        <position position="119"/>
    </location>
</feature>
<evidence type="ECO:0000259" key="8">
    <source>
        <dbReference type="Pfam" id="PF00082"/>
    </source>
</evidence>
<name>A0A5D9C5L5_9SPHN</name>
<dbReference type="PANTHER" id="PTHR43806">
    <property type="entry name" value="PEPTIDASE S8"/>
    <property type="match status" value="1"/>
</dbReference>
<feature type="active site" description="Charge relay system" evidence="6">
    <location>
        <position position="152"/>
    </location>
</feature>
<sequence length="782" mass="78864">MRNEFGVRLCAATLPMILLSGCGGGGGVSSTPAPTTSTSTGSTTTDSTTPSNVVVTAPTTNTTTTNTSTTTLPTPATQKSSINYDDAEYRRSNAVTSSGAITAYQNGATGKGVKIAVVDSGLTDTLGQFSGRIDAASADMVGSRGIGDEGGHGTSVAAVAAAGRNGSNIMGVAFDASLLIARTDSVGSCASEKGCSHPDSAIAKGVDLARTNGARVINISLGGYAASSTLTAAVRQAAQAGIVVVISAGNEGAADPDAFAQMAAASGMNGMVIIAGSRGTDNTISSFSNKAGSFGTVYLTALGDGVRAFNQEGKDFYYSGTSYSAPTIAGAVAVLAQAFPTLTGRQIVDLLYATATDAGDAGVDAVFGRGVLNLAKAFQPQGSSSLAGGAVPVSTTSANGRTGPAMGDAAQGGSSSGARAVILDSYGRAYDLDLGRTLAASPGARPLGNALVGGMRSTGLSSGPISVSINVGADRNFAPADVRALGLDQNSARAARMLSARVLARVGDRSQALFGFREGAAHLSAMLDGRAELPFIVARDATSTFGMANVRGPSLALRRDLGFAGLTLAGESGSTAPLRIARNRNVANFTAASVRLDRRFGALSLAAGVGMMREDRSVLGARFGAAFGGGGASTATIDLRGNYDLGQGWQAAIAARQGWTMADRAGALSGGRIASNAFAIDLSHFGATRRFGLRISQPLRVASGGLKLNLPTSYDYVSGSVGYGRSTLNLTPKGREIDVEASYGLALGNGWLDANAFVRRQPDHFASTTPDAGLALRYGMGF</sequence>
<dbReference type="RefSeq" id="WP_149523205.1">
    <property type="nucleotide sequence ID" value="NZ_VTOU01000003.1"/>
</dbReference>
<keyword evidence="2 6" id="KW-0645">Protease</keyword>
<keyword evidence="3" id="KW-0732">Signal</keyword>
<dbReference type="InterPro" id="IPR034061">
    <property type="entry name" value="Peptidases_S8_Autotransporter"/>
</dbReference>
<evidence type="ECO:0000256" key="6">
    <source>
        <dbReference type="PROSITE-ProRule" id="PRU01240"/>
    </source>
</evidence>
<evidence type="ECO:0000256" key="5">
    <source>
        <dbReference type="ARBA" id="ARBA00022825"/>
    </source>
</evidence>
<dbReference type="Proteomes" id="UP000322077">
    <property type="component" value="Unassembled WGS sequence"/>
</dbReference>
<feature type="region of interest" description="Disordered" evidence="7">
    <location>
        <begin position="25"/>
        <end position="79"/>
    </location>
</feature>
<feature type="region of interest" description="Disordered" evidence="7">
    <location>
        <begin position="395"/>
        <end position="415"/>
    </location>
</feature>
<comment type="caution">
    <text evidence="9">The sequence shown here is derived from an EMBL/GenBank/DDBJ whole genome shotgun (WGS) entry which is preliminary data.</text>
</comment>
<dbReference type="CDD" id="cd04848">
    <property type="entry name" value="Peptidases_S8_Autotransporter_serine_protease_like"/>
    <property type="match status" value="1"/>
</dbReference>
<dbReference type="InterPro" id="IPR015500">
    <property type="entry name" value="Peptidase_S8_subtilisin-rel"/>
</dbReference>
<evidence type="ECO:0000256" key="2">
    <source>
        <dbReference type="ARBA" id="ARBA00022670"/>
    </source>
</evidence>
<evidence type="ECO:0000256" key="3">
    <source>
        <dbReference type="ARBA" id="ARBA00022729"/>
    </source>
</evidence>
<keyword evidence="4 6" id="KW-0378">Hydrolase</keyword>
<protein>
    <submittedName>
        <fullName evidence="9">S8 family serine peptidase</fullName>
    </submittedName>
</protein>
<dbReference type="GO" id="GO:0004252">
    <property type="term" value="F:serine-type endopeptidase activity"/>
    <property type="evidence" value="ECO:0007669"/>
    <property type="project" value="UniProtKB-UniRule"/>
</dbReference>
<feature type="compositionally biased region" description="Low complexity" evidence="7">
    <location>
        <begin position="405"/>
        <end position="415"/>
    </location>
</feature>
<dbReference type="InterPro" id="IPR000209">
    <property type="entry name" value="Peptidase_S8/S53_dom"/>
</dbReference>
<evidence type="ECO:0000313" key="10">
    <source>
        <dbReference type="Proteomes" id="UP000322077"/>
    </source>
</evidence>
<evidence type="ECO:0000256" key="7">
    <source>
        <dbReference type="SAM" id="MobiDB-lite"/>
    </source>
</evidence>
<dbReference type="Gene3D" id="3.40.50.200">
    <property type="entry name" value="Peptidase S8/S53 domain"/>
    <property type="match status" value="1"/>
</dbReference>
<keyword evidence="10" id="KW-1185">Reference proteome</keyword>
<dbReference type="InterPro" id="IPR050131">
    <property type="entry name" value="Peptidase_S8_subtilisin-like"/>
</dbReference>
<organism evidence="9 10">
    <name type="scientific">Sphingomonas montanisoli</name>
    <dbReference type="NCBI Taxonomy" id="2606412"/>
    <lineage>
        <taxon>Bacteria</taxon>
        <taxon>Pseudomonadati</taxon>
        <taxon>Pseudomonadota</taxon>
        <taxon>Alphaproteobacteria</taxon>
        <taxon>Sphingomonadales</taxon>
        <taxon>Sphingomonadaceae</taxon>
        <taxon>Sphingomonas</taxon>
    </lineage>
</organism>
<evidence type="ECO:0000313" key="9">
    <source>
        <dbReference type="EMBL" id="TZG26402.1"/>
    </source>
</evidence>
<dbReference type="PRINTS" id="PR00723">
    <property type="entry name" value="SUBTILISIN"/>
</dbReference>
<accession>A0A5D9C5L5</accession>
<dbReference type="PROSITE" id="PS00138">
    <property type="entry name" value="SUBTILASE_SER"/>
    <property type="match status" value="1"/>
</dbReference>
<evidence type="ECO:0000256" key="1">
    <source>
        <dbReference type="ARBA" id="ARBA00011073"/>
    </source>
</evidence>
<dbReference type="PROSITE" id="PS51257">
    <property type="entry name" value="PROKAR_LIPOPROTEIN"/>
    <property type="match status" value="1"/>
</dbReference>
<dbReference type="GO" id="GO:0006508">
    <property type="term" value="P:proteolysis"/>
    <property type="evidence" value="ECO:0007669"/>
    <property type="project" value="UniProtKB-KW"/>
</dbReference>
<feature type="domain" description="Peptidase S8/S53" evidence="8">
    <location>
        <begin position="110"/>
        <end position="370"/>
    </location>
</feature>
<dbReference type="PROSITE" id="PS51892">
    <property type="entry name" value="SUBTILASE"/>
    <property type="match status" value="1"/>
</dbReference>
<dbReference type="Pfam" id="PF00082">
    <property type="entry name" value="Peptidase_S8"/>
    <property type="match status" value="1"/>
</dbReference>
<dbReference type="EMBL" id="VTOU01000003">
    <property type="protein sequence ID" value="TZG26402.1"/>
    <property type="molecule type" value="Genomic_DNA"/>
</dbReference>
<reference evidence="9 10" key="1">
    <citation type="submission" date="2019-08" db="EMBL/GenBank/DDBJ databases">
        <authorList>
            <person name="Wang G."/>
            <person name="Xu Z."/>
        </authorList>
    </citation>
    <scope>NUCLEOTIDE SEQUENCE [LARGE SCALE GENOMIC DNA]</scope>
    <source>
        <strain evidence="9 10">ZX</strain>
    </source>
</reference>
<dbReference type="InterPro" id="IPR023828">
    <property type="entry name" value="Peptidase_S8_Ser-AS"/>
</dbReference>
<dbReference type="InterPro" id="IPR036852">
    <property type="entry name" value="Peptidase_S8/S53_dom_sf"/>
</dbReference>
<dbReference type="SUPFAM" id="SSF52743">
    <property type="entry name" value="Subtilisin-like"/>
    <property type="match status" value="1"/>
</dbReference>
<dbReference type="AlphaFoldDB" id="A0A5D9C5L5"/>
<feature type="active site" description="Charge relay system" evidence="6">
    <location>
        <position position="322"/>
    </location>
</feature>
<proteinExistence type="inferred from homology"/>
<keyword evidence="5 6" id="KW-0720">Serine protease</keyword>
<comment type="similarity">
    <text evidence="1 6">Belongs to the peptidase S8 family.</text>
</comment>
<dbReference type="PANTHER" id="PTHR43806:SF11">
    <property type="entry name" value="CEREVISIN-RELATED"/>
    <property type="match status" value="1"/>
</dbReference>
<feature type="compositionally biased region" description="Low complexity" evidence="7">
    <location>
        <begin position="29"/>
        <end position="77"/>
    </location>
</feature>
<evidence type="ECO:0000256" key="4">
    <source>
        <dbReference type="ARBA" id="ARBA00022801"/>
    </source>
</evidence>
<gene>
    <name evidence="9" type="ORF">FYJ91_15855</name>
</gene>